<keyword evidence="3" id="KW-0238">DNA-binding</keyword>
<name>A0A7X2MXP9_9CLOT</name>
<feature type="domain" description="HTH lysR-type" evidence="5">
    <location>
        <begin position="1"/>
        <end position="58"/>
    </location>
</feature>
<comment type="caution">
    <text evidence="6">The sequence shown here is derived from an EMBL/GenBank/DDBJ whole genome shotgun (WGS) entry which is preliminary data.</text>
</comment>
<dbReference type="GO" id="GO:0003700">
    <property type="term" value="F:DNA-binding transcription factor activity"/>
    <property type="evidence" value="ECO:0007669"/>
    <property type="project" value="InterPro"/>
</dbReference>
<dbReference type="Pfam" id="PF03466">
    <property type="entry name" value="LysR_substrate"/>
    <property type="match status" value="1"/>
</dbReference>
<keyword evidence="4" id="KW-0804">Transcription</keyword>
<dbReference type="InterPro" id="IPR005119">
    <property type="entry name" value="LysR_subst-bd"/>
</dbReference>
<dbReference type="FunFam" id="1.10.10.10:FF:000001">
    <property type="entry name" value="LysR family transcriptional regulator"/>
    <property type="match status" value="1"/>
</dbReference>
<dbReference type="EMBL" id="VULX01000003">
    <property type="protein sequence ID" value="MSR90545.1"/>
    <property type="molecule type" value="Genomic_DNA"/>
</dbReference>
<dbReference type="SUPFAM" id="SSF53850">
    <property type="entry name" value="Periplasmic binding protein-like II"/>
    <property type="match status" value="1"/>
</dbReference>
<keyword evidence="2" id="KW-0805">Transcription regulation</keyword>
<dbReference type="GO" id="GO:0003677">
    <property type="term" value="F:DNA binding"/>
    <property type="evidence" value="ECO:0007669"/>
    <property type="project" value="UniProtKB-KW"/>
</dbReference>
<evidence type="ECO:0000256" key="2">
    <source>
        <dbReference type="ARBA" id="ARBA00023015"/>
    </source>
</evidence>
<dbReference type="PANTHER" id="PTHR30419:SF28">
    <property type="entry name" value="HTH-TYPE TRANSCRIPTIONAL REGULATOR BSDA"/>
    <property type="match status" value="1"/>
</dbReference>
<evidence type="ECO:0000313" key="6">
    <source>
        <dbReference type="EMBL" id="MSR90545.1"/>
    </source>
</evidence>
<dbReference type="AlphaFoldDB" id="A0A7X2MXP9"/>
<dbReference type="PRINTS" id="PR00039">
    <property type="entry name" value="HTHLYSR"/>
</dbReference>
<dbReference type="PANTHER" id="PTHR30419">
    <property type="entry name" value="HTH-TYPE TRANSCRIPTIONAL REGULATOR YBHD"/>
    <property type="match status" value="1"/>
</dbReference>
<evidence type="ECO:0000256" key="3">
    <source>
        <dbReference type="ARBA" id="ARBA00023125"/>
    </source>
</evidence>
<dbReference type="Gene3D" id="1.10.10.10">
    <property type="entry name" value="Winged helix-like DNA-binding domain superfamily/Winged helix DNA-binding domain"/>
    <property type="match status" value="1"/>
</dbReference>
<evidence type="ECO:0000313" key="7">
    <source>
        <dbReference type="Proteomes" id="UP000460287"/>
    </source>
</evidence>
<dbReference type="InterPro" id="IPR000847">
    <property type="entry name" value="LysR_HTH_N"/>
</dbReference>
<comment type="similarity">
    <text evidence="1">Belongs to the LysR transcriptional regulatory family.</text>
</comment>
<protein>
    <submittedName>
        <fullName evidence="6">LysR family transcriptional regulator</fullName>
    </submittedName>
</protein>
<evidence type="ECO:0000259" key="5">
    <source>
        <dbReference type="PROSITE" id="PS50931"/>
    </source>
</evidence>
<dbReference type="InterPro" id="IPR036390">
    <property type="entry name" value="WH_DNA-bd_sf"/>
</dbReference>
<dbReference type="PROSITE" id="PS50931">
    <property type="entry name" value="HTH_LYSR"/>
    <property type="match status" value="1"/>
</dbReference>
<proteinExistence type="inferred from homology"/>
<dbReference type="CDD" id="cd05466">
    <property type="entry name" value="PBP2_LTTR_substrate"/>
    <property type="match status" value="1"/>
</dbReference>
<dbReference type="Pfam" id="PF00126">
    <property type="entry name" value="HTH_1"/>
    <property type="match status" value="1"/>
</dbReference>
<dbReference type="InterPro" id="IPR036388">
    <property type="entry name" value="WH-like_DNA-bd_sf"/>
</dbReference>
<dbReference type="InterPro" id="IPR050950">
    <property type="entry name" value="HTH-type_LysR_regulators"/>
</dbReference>
<evidence type="ECO:0000256" key="4">
    <source>
        <dbReference type="ARBA" id="ARBA00023163"/>
    </source>
</evidence>
<reference evidence="6 7" key="1">
    <citation type="submission" date="2019-08" db="EMBL/GenBank/DDBJ databases">
        <title>In-depth cultivation of the pig gut microbiome towards novel bacterial diversity and tailored functional studies.</title>
        <authorList>
            <person name="Wylensek D."/>
            <person name="Hitch T.C.A."/>
            <person name="Clavel T."/>
        </authorList>
    </citation>
    <scope>NUCLEOTIDE SEQUENCE [LARGE SCALE GENOMIC DNA]</scope>
    <source>
        <strain evidence="6 7">WCA-383-APC-5B</strain>
    </source>
</reference>
<organism evidence="6 7">
    <name type="scientific">Inconstantimicrobium porci</name>
    <dbReference type="NCBI Taxonomy" id="2652291"/>
    <lineage>
        <taxon>Bacteria</taxon>
        <taxon>Bacillati</taxon>
        <taxon>Bacillota</taxon>
        <taxon>Clostridia</taxon>
        <taxon>Eubacteriales</taxon>
        <taxon>Clostridiaceae</taxon>
        <taxon>Inconstantimicrobium</taxon>
    </lineage>
</organism>
<dbReference type="SUPFAM" id="SSF46785">
    <property type="entry name" value="Winged helix' DNA-binding domain"/>
    <property type="match status" value="1"/>
</dbReference>
<gene>
    <name evidence="6" type="ORF">FYJ33_03725</name>
</gene>
<dbReference type="GO" id="GO:0005829">
    <property type="term" value="C:cytosol"/>
    <property type="evidence" value="ECO:0007669"/>
    <property type="project" value="TreeGrafter"/>
</dbReference>
<dbReference type="RefSeq" id="WP_154530432.1">
    <property type="nucleotide sequence ID" value="NZ_VULX01000003.1"/>
</dbReference>
<keyword evidence="7" id="KW-1185">Reference proteome</keyword>
<sequence>MDLKQLKYFLTIAEEGQITSAAKRLHIAQPPLSQQLKNLENELGIELIKRGSRHIELTDAGKILRDRASQILNLSDSTVNEILDLKKGFSGTLKIGTVSSSGTILLNSRMNEFVLKYPDVKFELYEGNTFKVLDLLDEGIIEIGIVRTPFNNSSYNCIYAEKEPMIAIMNKKYDWKESKNVVSIKELKNKPLILYRRFEQLIKDCCIKENFEPNIFCKNDDARTTILWANAGFGIGILPKSAYNLASNNNLIYKEIQNTKLTTQISAIYKKNRYLSTVAQNFINEFSLD</sequence>
<dbReference type="Gene3D" id="3.40.190.290">
    <property type="match status" value="1"/>
</dbReference>
<accession>A0A7X2MXP9</accession>
<dbReference type="Proteomes" id="UP000460287">
    <property type="component" value="Unassembled WGS sequence"/>
</dbReference>
<evidence type="ECO:0000256" key="1">
    <source>
        <dbReference type="ARBA" id="ARBA00009437"/>
    </source>
</evidence>